<gene>
    <name evidence="1" type="ORF">E6C27_scaffold60G002260</name>
</gene>
<sequence length="128" mass="14069">MYHVIELLVLTWVEGDSSMSLWVTNFSKSFEDNPSTYVVPTYDVSLSLWVMIVVAPYSRSESHPYGLVDGHKGDVDVISKGKSVNTQQFYDGGKGPSFIAPTGGLLIDDPVGDTMGHCIDDHALERDD</sequence>
<dbReference type="Proteomes" id="UP000321393">
    <property type="component" value="Unassembled WGS sequence"/>
</dbReference>
<proteinExistence type="predicted"/>
<organism evidence="1 2">
    <name type="scientific">Cucumis melo var. makuwa</name>
    <name type="common">Oriental melon</name>
    <dbReference type="NCBI Taxonomy" id="1194695"/>
    <lineage>
        <taxon>Eukaryota</taxon>
        <taxon>Viridiplantae</taxon>
        <taxon>Streptophyta</taxon>
        <taxon>Embryophyta</taxon>
        <taxon>Tracheophyta</taxon>
        <taxon>Spermatophyta</taxon>
        <taxon>Magnoliopsida</taxon>
        <taxon>eudicotyledons</taxon>
        <taxon>Gunneridae</taxon>
        <taxon>Pentapetalae</taxon>
        <taxon>rosids</taxon>
        <taxon>fabids</taxon>
        <taxon>Cucurbitales</taxon>
        <taxon>Cucurbitaceae</taxon>
        <taxon>Benincaseae</taxon>
        <taxon>Cucumis</taxon>
    </lineage>
</organism>
<dbReference type="AlphaFoldDB" id="A0A5A7U7S0"/>
<dbReference type="EMBL" id="SSTE01011134">
    <property type="protein sequence ID" value="KAA0051812.1"/>
    <property type="molecule type" value="Genomic_DNA"/>
</dbReference>
<evidence type="ECO:0000313" key="1">
    <source>
        <dbReference type="EMBL" id="KAA0051812.1"/>
    </source>
</evidence>
<reference evidence="1 2" key="1">
    <citation type="submission" date="2019-08" db="EMBL/GenBank/DDBJ databases">
        <title>Draft genome sequences of two oriental melons (Cucumis melo L. var makuwa).</title>
        <authorList>
            <person name="Kwon S.-Y."/>
        </authorList>
    </citation>
    <scope>NUCLEOTIDE SEQUENCE [LARGE SCALE GENOMIC DNA]</scope>
    <source>
        <strain evidence="2">cv. SW 3</strain>
        <tissue evidence="1">Leaf</tissue>
    </source>
</reference>
<evidence type="ECO:0000313" key="2">
    <source>
        <dbReference type="Proteomes" id="UP000321393"/>
    </source>
</evidence>
<comment type="caution">
    <text evidence="1">The sequence shown here is derived from an EMBL/GenBank/DDBJ whole genome shotgun (WGS) entry which is preliminary data.</text>
</comment>
<name>A0A5A7U7S0_CUCMM</name>
<accession>A0A5A7U7S0</accession>
<protein>
    <submittedName>
        <fullName evidence="1">Uncharacterized protein</fullName>
    </submittedName>
</protein>